<keyword evidence="1 3" id="KW-0238">DNA-binding</keyword>
<feature type="compositionally biased region" description="Basic residues" evidence="4">
    <location>
        <begin position="17"/>
        <end position="36"/>
    </location>
</feature>
<keyword evidence="3" id="KW-0158">Chromosome</keyword>
<evidence type="ECO:0000256" key="3">
    <source>
        <dbReference type="RuleBase" id="RU003894"/>
    </source>
</evidence>
<feature type="domain" description="H15" evidence="5">
    <location>
        <begin position="36"/>
        <end position="113"/>
    </location>
</feature>
<dbReference type="PROSITE" id="PS51504">
    <property type="entry name" value="H15"/>
    <property type="match status" value="1"/>
</dbReference>
<comment type="similarity">
    <text evidence="3">Belongs to the histone H1/H5 family.</text>
</comment>
<keyword evidence="6" id="KW-1185">Reference proteome</keyword>
<dbReference type="RefSeq" id="XP_014662667.1">
    <property type="nucleotide sequence ID" value="XM_014807181.1"/>
</dbReference>
<dbReference type="Gene3D" id="1.10.10.10">
    <property type="entry name" value="Winged helix-like DNA-binding domain superfamily/Winged helix DNA-binding domain"/>
    <property type="match status" value="1"/>
</dbReference>
<evidence type="ECO:0000256" key="1">
    <source>
        <dbReference type="ARBA" id="ARBA00023125"/>
    </source>
</evidence>
<evidence type="ECO:0000256" key="2">
    <source>
        <dbReference type="ARBA" id="ARBA00023242"/>
    </source>
</evidence>
<dbReference type="InterPro" id="IPR036390">
    <property type="entry name" value="WH_DNA-bd_sf"/>
</dbReference>
<evidence type="ECO:0000256" key="4">
    <source>
        <dbReference type="SAM" id="MobiDB-lite"/>
    </source>
</evidence>
<accession>A0ABM1DRU6</accession>
<dbReference type="GeneID" id="106805542"/>
<organism evidence="6 7">
    <name type="scientific">Priapulus caudatus</name>
    <name type="common">Priapulid worm</name>
    <dbReference type="NCBI Taxonomy" id="37621"/>
    <lineage>
        <taxon>Eukaryota</taxon>
        <taxon>Metazoa</taxon>
        <taxon>Ecdysozoa</taxon>
        <taxon>Scalidophora</taxon>
        <taxon>Priapulida</taxon>
        <taxon>Priapulimorpha</taxon>
        <taxon>Priapulimorphida</taxon>
        <taxon>Priapulidae</taxon>
        <taxon>Priapulus</taxon>
    </lineage>
</organism>
<protein>
    <submittedName>
        <fullName evidence="7">Sperm-specific H1/protamine-like protein type 2</fullName>
    </submittedName>
</protein>
<evidence type="ECO:0000313" key="6">
    <source>
        <dbReference type="Proteomes" id="UP000695022"/>
    </source>
</evidence>
<reference evidence="7" key="1">
    <citation type="submission" date="2025-08" db="UniProtKB">
        <authorList>
            <consortium name="RefSeq"/>
        </authorList>
    </citation>
    <scope>IDENTIFICATION</scope>
</reference>
<dbReference type="PRINTS" id="PR00624">
    <property type="entry name" value="HISTONEH5"/>
</dbReference>
<dbReference type="SUPFAM" id="SSF46785">
    <property type="entry name" value="Winged helix' DNA-binding domain"/>
    <property type="match status" value="1"/>
</dbReference>
<dbReference type="Pfam" id="PF00538">
    <property type="entry name" value="Linker_histone"/>
    <property type="match status" value="1"/>
</dbReference>
<feature type="compositionally biased region" description="Basic residues" evidence="4">
    <location>
        <begin position="116"/>
        <end position="205"/>
    </location>
</feature>
<dbReference type="InterPro" id="IPR036388">
    <property type="entry name" value="WH-like_DNA-bd_sf"/>
</dbReference>
<evidence type="ECO:0000313" key="7">
    <source>
        <dbReference type="RefSeq" id="XP_014662667.1"/>
    </source>
</evidence>
<feature type="region of interest" description="Disordered" evidence="4">
    <location>
        <begin position="1"/>
        <end position="39"/>
    </location>
</feature>
<feature type="region of interest" description="Disordered" evidence="4">
    <location>
        <begin position="92"/>
        <end position="205"/>
    </location>
</feature>
<dbReference type="CDD" id="cd00073">
    <property type="entry name" value="H15"/>
    <property type="match status" value="1"/>
</dbReference>
<comment type="subcellular location">
    <subcellularLocation>
        <location evidence="3">Nucleus</location>
    </subcellularLocation>
</comment>
<keyword evidence="2 3" id="KW-0539">Nucleus</keyword>
<gene>
    <name evidence="7" type="primary">LOC106805542</name>
</gene>
<name>A0ABM1DRU6_PRICU</name>
<dbReference type="Proteomes" id="UP000695022">
    <property type="component" value="Unplaced"/>
</dbReference>
<dbReference type="SMART" id="SM00526">
    <property type="entry name" value="H15"/>
    <property type="match status" value="1"/>
</dbReference>
<proteinExistence type="inferred from homology"/>
<sequence>MAASQGSPKRASPVKGSPKKVVKKRRRSGSKAKKATHPTTLDMVVAAIRQLKNPRGSSAQAIRRYILATYKVDANRVGGMLRRAFKAGLEKGAIARPKGSTAIGAIGRFRAAKPVPKPKAKKAAPKKAKKPRAKKAATQKKAKKPRAKKAAKSPKKVKKTTKKASPKKAKKPVKKATKPKAKKPVTKKSKSAAAKKPKAKKTAKK</sequence>
<evidence type="ECO:0000259" key="5">
    <source>
        <dbReference type="PROSITE" id="PS51504"/>
    </source>
</evidence>
<dbReference type="InterPro" id="IPR005818">
    <property type="entry name" value="Histone_H1/H5_H15"/>
</dbReference>
<dbReference type="InterPro" id="IPR005819">
    <property type="entry name" value="H1/H5"/>
</dbReference>